<evidence type="ECO:0000313" key="14">
    <source>
        <dbReference type="Proteomes" id="UP000279259"/>
    </source>
</evidence>
<dbReference type="PROSITE" id="PS50011">
    <property type="entry name" value="PROTEIN_KINASE_DOM"/>
    <property type="match status" value="1"/>
</dbReference>
<dbReference type="PANTHER" id="PTHR43671:SF98">
    <property type="entry name" value="SERINE_THREONINE-PROTEIN KINASE NEK11"/>
    <property type="match status" value="1"/>
</dbReference>
<reference evidence="13 14" key="1">
    <citation type="submission" date="2018-11" db="EMBL/GenBank/DDBJ databases">
        <title>Genome sequence of Saitozyma podzolica DSM 27192.</title>
        <authorList>
            <person name="Aliyu H."/>
            <person name="Gorte O."/>
            <person name="Ochsenreither K."/>
        </authorList>
    </citation>
    <scope>NUCLEOTIDE SEQUENCE [LARGE SCALE GENOMIC DNA]</scope>
    <source>
        <strain evidence="13 14">DSM 27192</strain>
    </source>
</reference>
<organism evidence="13 14">
    <name type="scientific">Saitozyma podzolica</name>
    <dbReference type="NCBI Taxonomy" id="1890683"/>
    <lineage>
        <taxon>Eukaryota</taxon>
        <taxon>Fungi</taxon>
        <taxon>Dikarya</taxon>
        <taxon>Basidiomycota</taxon>
        <taxon>Agaricomycotina</taxon>
        <taxon>Tremellomycetes</taxon>
        <taxon>Tremellales</taxon>
        <taxon>Trimorphomycetaceae</taxon>
        <taxon>Saitozyma</taxon>
    </lineage>
</organism>
<dbReference type="EC" id="2.7.11.1" evidence="2"/>
<dbReference type="OrthoDB" id="10250725at2759"/>
<accession>A0A427XXW8</accession>
<evidence type="ECO:0000256" key="10">
    <source>
        <dbReference type="PROSITE-ProRule" id="PRU10141"/>
    </source>
</evidence>
<evidence type="ECO:0000256" key="6">
    <source>
        <dbReference type="ARBA" id="ARBA00022777"/>
    </source>
</evidence>
<keyword evidence="5 10" id="KW-0547">Nucleotide-binding</keyword>
<keyword evidence="6 13" id="KW-0418">Kinase</keyword>
<feature type="region of interest" description="Disordered" evidence="11">
    <location>
        <begin position="325"/>
        <end position="352"/>
    </location>
</feature>
<comment type="catalytic activity">
    <reaction evidence="9">
        <text>L-seryl-[protein] + ATP = O-phospho-L-seryl-[protein] + ADP + H(+)</text>
        <dbReference type="Rhea" id="RHEA:17989"/>
        <dbReference type="Rhea" id="RHEA-COMP:9863"/>
        <dbReference type="Rhea" id="RHEA-COMP:11604"/>
        <dbReference type="ChEBI" id="CHEBI:15378"/>
        <dbReference type="ChEBI" id="CHEBI:29999"/>
        <dbReference type="ChEBI" id="CHEBI:30616"/>
        <dbReference type="ChEBI" id="CHEBI:83421"/>
        <dbReference type="ChEBI" id="CHEBI:456216"/>
        <dbReference type="EC" id="2.7.11.1"/>
    </reaction>
</comment>
<dbReference type="InterPro" id="IPR011009">
    <property type="entry name" value="Kinase-like_dom_sf"/>
</dbReference>
<sequence length="352" mass="39393">MVPVCPGYGIKERLGDGGFGTVYRAERKMDRRVYAIKVVKLSAGMSNLDLLEDEIYALSQLSHPNVVSFIDVVEHKSVKHVVMEYCGRGDLRKFLNFHLELCATVPESRIKSIFVQLLLALHHCHHSFFGEWSLLHRNIKPENVLFSENGTVKLGDFGLSKILEASQQQAISFVGTPGYLAPANQEVFAGKRYGAHADKFSLGCLLYEMCALDAPIFSGKDNKQPIQDSIPDTFSPEVKSLAGSLLQHEPSKRPSTADLLSRRYIAEWLRELSSRPTPECSIDHFEVLQALNVREEGLSARERSLNARERAFEAKEASLEAQMRRLALRASLSPQPEAKTRTKQKSASPAQR</sequence>
<keyword evidence="7 10" id="KW-0067">ATP-binding</keyword>
<dbReference type="InterPro" id="IPR017441">
    <property type="entry name" value="Protein_kinase_ATP_BS"/>
</dbReference>
<evidence type="ECO:0000256" key="4">
    <source>
        <dbReference type="ARBA" id="ARBA00022679"/>
    </source>
</evidence>
<feature type="domain" description="Protein kinase" evidence="12">
    <location>
        <begin position="8"/>
        <end position="269"/>
    </location>
</feature>
<comment type="catalytic activity">
    <reaction evidence="8">
        <text>L-threonyl-[protein] + ATP = O-phospho-L-threonyl-[protein] + ADP + H(+)</text>
        <dbReference type="Rhea" id="RHEA:46608"/>
        <dbReference type="Rhea" id="RHEA-COMP:11060"/>
        <dbReference type="Rhea" id="RHEA-COMP:11605"/>
        <dbReference type="ChEBI" id="CHEBI:15378"/>
        <dbReference type="ChEBI" id="CHEBI:30013"/>
        <dbReference type="ChEBI" id="CHEBI:30616"/>
        <dbReference type="ChEBI" id="CHEBI:61977"/>
        <dbReference type="ChEBI" id="CHEBI:456216"/>
        <dbReference type="EC" id="2.7.11.1"/>
    </reaction>
</comment>
<dbReference type="AlphaFoldDB" id="A0A427XXW8"/>
<dbReference type="STRING" id="1890683.A0A427XXW8"/>
<evidence type="ECO:0000256" key="1">
    <source>
        <dbReference type="ARBA" id="ARBA00010886"/>
    </source>
</evidence>
<dbReference type="GO" id="GO:0005524">
    <property type="term" value="F:ATP binding"/>
    <property type="evidence" value="ECO:0007669"/>
    <property type="project" value="UniProtKB-UniRule"/>
</dbReference>
<dbReference type="InterPro" id="IPR050660">
    <property type="entry name" value="NEK_Ser/Thr_kinase"/>
</dbReference>
<name>A0A427XXW8_9TREE</name>
<feature type="binding site" evidence="10">
    <location>
        <position position="37"/>
    </location>
    <ligand>
        <name>ATP</name>
        <dbReference type="ChEBI" id="CHEBI:30616"/>
    </ligand>
</feature>
<evidence type="ECO:0000256" key="11">
    <source>
        <dbReference type="SAM" id="MobiDB-lite"/>
    </source>
</evidence>
<dbReference type="EMBL" id="RSCD01000024">
    <property type="protein sequence ID" value="RSH83663.1"/>
    <property type="molecule type" value="Genomic_DNA"/>
</dbReference>
<evidence type="ECO:0000313" key="13">
    <source>
        <dbReference type="EMBL" id="RSH83663.1"/>
    </source>
</evidence>
<evidence type="ECO:0000256" key="2">
    <source>
        <dbReference type="ARBA" id="ARBA00012513"/>
    </source>
</evidence>
<proteinExistence type="inferred from homology"/>
<evidence type="ECO:0000256" key="8">
    <source>
        <dbReference type="ARBA" id="ARBA00047899"/>
    </source>
</evidence>
<dbReference type="Pfam" id="PF00069">
    <property type="entry name" value="Pkinase"/>
    <property type="match status" value="1"/>
</dbReference>
<dbReference type="InterPro" id="IPR000719">
    <property type="entry name" value="Prot_kinase_dom"/>
</dbReference>
<dbReference type="PROSITE" id="PS00107">
    <property type="entry name" value="PROTEIN_KINASE_ATP"/>
    <property type="match status" value="1"/>
</dbReference>
<evidence type="ECO:0000256" key="9">
    <source>
        <dbReference type="ARBA" id="ARBA00048679"/>
    </source>
</evidence>
<dbReference type="SUPFAM" id="SSF56112">
    <property type="entry name" value="Protein kinase-like (PK-like)"/>
    <property type="match status" value="1"/>
</dbReference>
<gene>
    <name evidence="13" type="primary">KIN3_2</name>
    <name evidence="13" type="ORF">EHS25_005567</name>
</gene>
<comment type="similarity">
    <text evidence="1">Belongs to the protein kinase superfamily. NEK Ser/Thr protein kinase family. NIMA subfamily.</text>
</comment>
<dbReference type="Proteomes" id="UP000279259">
    <property type="component" value="Unassembled WGS sequence"/>
</dbReference>
<evidence type="ECO:0000256" key="3">
    <source>
        <dbReference type="ARBA" id="ARBA00022527"/>
    </source>
</evidence>
<protein>
    <recommendedName>
        <fullName evidence="2">non-specific serine/threonine protein kinase</fullName>
        <ecNumber evidence="2">2.7.11.1</ecNumber>
    </recommendedName>
</protein>
<keyword evidence="14" id="KW-1185">Reference proteome</keyword>
<dbReference type="PANTHER" id="PTHR43671">
    <property type="entry name" value="SERINE/THREONINE-PROTEIN KINASE NEK"/>
    <property type="match status" value="1"/>
</dbReference>
<dbReference type="GO" id="GO:0004674">
    <property type="term" value="F:protein serine/threonine kinase activity"/>
    <property type="evidence" value="ECO:0007669"/>
    <property type="project" value="UniProtKB-KW"/>
</dbReference>
<keyword evidence="3 13" id="KW-0723">Serine/threonine-protein kinase</keyword>
<evidence type="ECO:0000256" key="5">
    <source>
        <dbReference type="ARBA" id="ARBA00022741"/>
    </source>
</evidence>
<evidence type="ECO:0000256" key="7">
    <source>
        <dbReference type="ARBA" id="ARBA00022840"/>
    </source>
</evidence>
<evidence type="ECO:0000259" key="12">
    <source>
        <dbReference type="PROSITE" id="PS50011"/>
    </source>
</evidence>
<dbReference type="Gene3D" id="1.10.510.10">
    <property type="entry name" value="Transferase(Phosphotransferase) domain 1"/>
    <property type="match status" value="1"/>
</dbReference>
<comment type="caution">
    <text evidence="13">The sequence shown here is derived from an EMBL/GenBank/DDBJ whole genome shotgun (WGS) entry which is preliminary data.</text>
</comment>
<keyword evidence="4" id="KW-0808">Transferase</keyword>